<evidence type="ECO:0000256" key="1">
    <source>
        <dbReference type="ARBA" id="ARBA00005695"/>
    </source>
</evidence>
<dbReference type="PIRSF" id="PIRSF002741">
    <property type="entry name" value="MppA"/>
    <property type="match status" value="1"/>
</dbReference>
<sequence>MKRSLFPAKLAVATAGAVMLAGCFGGSSGSDADSAGGSAAAPTVLNVTLSAESDDFNPFLPSQIGKGQMFDATQTPLVGTDDQGQVIGRLADSWEIAPDGLTVTVVVKPDLTWSDGEPLTSADVAFSFTRYLDGRISPVASRLGAVQGQAEYVDGAADTIAGIATPDESTIVFTLAAPNGAWVNQVASLDKFMPILPEHVLGDVDPAALPDDDFFATLPVGSGPFVLEEWQPGQYAHLVANENWRGEGPGFEELFMRVLDSDAAMAQLRTGETQFVSPLTAPDKGAVEDLGDGYAVASVPGVAPQVMQFNLADPALADARVRQAIAYAVDREGICTTVLAGECSVAKDNIRQLGPEWALSQNGDLIQYDFDPDKARELLAEAGWDPSTTLVLLHRPGQRDFDSAVNIIQANLADVGITVEIQNTDTANLLTMAETATGYQMFTIGGGIFTTDPNDLATYNRCSAAYPAGGNIARYCVDGLDALWDQGLAQTDEAERTATYHQIYQTLNADPDGLMLYTPNQLAGHDSHLTGVRIHGNPSSVYWNIGEWTWTS</sequence>
<proteinExistence type="inferred from homology"/>
<dbReference type="Gene3D" id="3.40.190.10">
    <property type="entry name" value="Periplasmic binding protein-like II"/>
    <property type="match status" value="1"/>
</dbReference>
<dbReference type="Gene3D" id="3.90.76.10">
    <property type="entry name" value="Dipeptide-binding Protein, Domain 1"/>
    <property type="match status" value="1"/>
</dbReference>
<evidence type="ECO:0000256" key="3">
    <source>
        <dbReference type="ARBA" id="ARBA00022729"/>
    </source>
</evidence>
<dbReference type="AlphaFoldDB" id="A0A7W9GXH7"/>
<name>A0A7W9GXH7_9ACTN</name>
<gene>
    <name evidence="5" type="ORF">HD601_006399</name>
</gene>
<accession>A0A7W9GXH7</accession>
<dbReference type="GO" id="GO:0042597">
    <property type="term" value="C:periplasmic space"/>
    <property type="evidence" value="ECO:0007669"/>
    <property type="project" value="UniProtKB-ARBA"/>
</dbReference>
<reference evidence="5 6" key="1">
    <citation type="submission" date="2020-08" db="EMBL/GenBank/DDBJ databases">
        <title>Sequencing the genomes of 1000 actinobacteria strains.</title>
        <authorList>
            <person name="Klenk H.-P."/>
        </authorList>
    </citation>
    <scope>NUCLEOTIDE SEQUENCE [LARGE SCALE GENOMIC DNA]</scope>
    <source>
        <strain evidence="5 6">DSM 102122</strain>
    </source>
</reference>
<dbReference type="GO" id="GO:0043190">
    <property type="term" value="C:ATP-binding cassette (ABC) transporter complex"/>
    <property type="evidence" value="ECO:0007669"/>
    <property type="project" value="InterPro"/>
</dbReference>
<comment type="caution">
    <text evidence="5">The sequence shown here is derived from an EMBL/GenBank/DDBJ whole genome shotgun (WGS) entry which is preliminary data.</text>
</comment>
<dbReference type="InterPro" id="IPR030678">
    <property type="entry name" value="Peptide/Ni-bd"/>
</dbReference>
<dbReference type="PANTHER" id="PTHR30290:SF9">
    <property type="entry name" value="OLIGOPEPTIDE-BINDING PROTEIN APPA"/>
    <property type="match status" value="1"/>
</dbReference>
<dbReference type="InterPro" id="IPR000914">
    <property type="entry name" value="SBP_5_dom"/>
</dbReference>
<evidence type="ECO:0000313" key="6">
    <source>
        <dbReference type="Proteomes" id="UP000542813"/>
    </source>
</evidence>
<dbReference type="InterPro" id="IPR039424">
    <property type="entry name" value="SBP_5"/>
</dbReference>
<dbReference type="GO" id="GO:0015833">
    <property type="term" value="P:peptide transport"/>
    <property type="evidence" value="ECO:0007669"/>
    <property type="project" value="TreeGrafter"/>
</dbReference>
<evidence type="ECO:0000256" key="2">
    <source>
        <dbReference type="ARBA" id="ARBA00022448"/>
    </source>
</evidence>
<dbReference type="Pfam" id="PF00496">
    <property type="entry name" value="SBP_bac_5"/>
    <property type="match status" value="1"/>
</dbReference>
<organism evidence="5 6">
    <name type="scientific">Jiangella mangrovi</name>
    <dbReference type="NCBI Taxonomy" id="1524084"/>
    <lineage>
        <taxon>Bacteria</taxon>
        <taxon>Bacillati</taxon>
        <taxon>Actinomycetota</taxon>
        <taxon>Actinomycetes</taxon>
        <taxon>Jiangellales</taxon>
        <taxon>Jiangellaceae</taxon>
        <taxon>Jiangella</taxon>
    </lineage>
</organism>
<dbReference type="GO" id="GO:1904680">
    <property type="term" value="F:peptide transmembrane transporter activity"/>
    <property type="evidence" value="ECO:0007669"/>
    <property type="project" value="TreeGrafter"/>
</dbReference>
<evidence type="ECO:0000313" key="5">
    <source>
        <dbReference type="EMBL" id="MBB5791824.1"/>
    </source>
</evidence>
<protein>
    <submittedName>
        <fullName evidence="5">Peptide/nickel transport system substrate-binding protein</fullName>
    </submittedName>
</protein>
<keyword evidence="3" id="KW-0732">Signal</keyword>
<dbReference type="CDD" id="cd00995">
    <property type="entry name" value="PBP2_NikA_DppA_OppA_like"/>
    <property type="match status" value="1"/>
</dbReference>
<keyword evidence="2" id="KW-0813">Transport</keyword>
<comment type="similarity">
    <text evidence="1">Belongs to the bacterial solute-binding protein 5 family.</text>
</comment>
<dbReference type="PANTHER" id="PTHR30290">
    <property type="entry name" value="PERIPLASMIC BINDING COMPONENT OF ABC TRANSPORTER"/>
    <property type="match status" value="1"/>
</dbReference>
<dbReference type="EMBL" id="JACHMM010000001">
    <property type="protein sequence ID" value="MBB5791824.1"/>
    <property type="molecule type" value="Genomic_DNA"/>
</dbReference>
<dbReference type="Proteomes" id="UP000542813">
    <property type="component" value="Unassembled WGS sequence"/>
</dbReference>
<dbReference type="PROSITE" id="PS51257">
    <property type="entry name" value="PROKAR_LIPOPROTEIN"/>
    <property type="match status" value="1"/>
</dbReference>
<keyword evidence="6" id="KW-1185">Reference proteome</keyword>
<evidence type="ECO:0000259" key="4">
    <source>
        <dbReference type="Pfam" id="PF00496"/>
    </source>
</evidence>
<dbReference type="Gene3D" id="3.10.105.10">
    <property type="entry name" value="Dipeptide-binding Protein, Domain 3"/>
    <property type="match status" value="1"/>
</dbReference>
<dbReference type="SUPFAM" id="SSF53850">
    <property type="entry name" value="Periplasmic binding protein-like II"/>
    <property type="match status" value="1"/>
</dbReference>
<feature type="domain" description="Solute-binding protein family 5" evidence="4">
    <location>
        <begin position="86"/>
        <end position="457"/>
    </location>
</feature>